<reference evidence="7 8" key="1">
    <citation type="submission" date="2015-11" db="EMBL/GenBank/DDBJ databases">
        <title>Genomic analysis of 38 Legionella species identifies large and diverse effector repertoires.</title>
        <authorList>
            <person name="Burstein D."/>
            <person name="Amaro F."/>
            <person name="Zusman T."/>
            <person name="Lifshitz Z."/>
            <person name="Cohen O."/>
            <person name="Gilbert J.A."/>
            <person name="Pupko T."/>
            <person name="Shuman H.A."/>
            <person name="Segal G."/>
        </authorList>
    </citation>
    <scope>NUCLEOTIDE SEQUENCE [LARGE SCALE GENOMIC DNA]</scope>
    <source>
        <strain evidence="7 8">ATCC 49504</strain>
    </source>
</reference>
<dbReference type="RefSeq" id="WP_028386304.1">
    <property type="nucleotide sequence ID" value="NZ_CAAAHN010000007.1"/>
</dbReference>
<comment type="caution">
    <text evidence="7">The sequence shown here is derived from an EMBL/GenBank/DDBJ whole genome shotgun (WGS) entry which is preliminary data.</text>
</comment>
<dbReference type="InterPro" id="IPR006027">
    <property type="entry name" value="NusB_RsmB_TIM44"/>
</dbReference>
<evidence type="ECO:0000256" key="5">
    <source>
        <dbReference type="ARBA" id="ARBA00023163"/>
    </source>
</evidence>
<dbReference type="AlphaFoldDB" id="A0A0W0TVI8"/>
<sequence length="147" mass="16887">MDKEAIRGRRRARRLALQALYQWQLSGTDRHELEAQFRAMNNMARVDADYFSKILQGVINDREGIDEKLTPLLDRALSELTPVERTVLWLGSFELAECPEVPWRVVLDEAIALTREFGTEDGHRYVNGVLHNLAQTLRAIEIRAENG</sequence>
<keyword evidence="4 6" id="KW-0805">Transcription regulation</keyword>
<proteinExistence type="inferred from homology"/>
<dbReference type="Pfam" id="PF01029">
    <property type="entry name" value="NusB"/>
    <property type="match status" value="1"/>
</dbReference>
<comment type="similarity">
    <text evidence="1 6">Belongs to the NusB family.</text>
</comment>
<keyword evidence="3 6" id="KW-0694">RNA-binding</keyword>
<dbReference type="HAMAP" id="MF_00073">
    <property type="entry name" value="NusB"/>
    <property type="match status" value="1"/>
</dbReference>
<evidence type="ECO:0000256" key="1">
    <source>
        <dbReference type="ARBA" id="ARBA00005952"/>
    </source>
</evidence>
<keyword evidence="5 6" id="KW-0804">Transcription</keyword>
<dbReference type="GO" id="GO:0003723">
    <property type="term" value="F:RNA binding"/>
    <property type="evidence" value="ECO:0007669"/>
    <property type="project" value="UniProtKB-UniRule"/>
</dbReference>
<dbReference type="SUPFAM" id="SSF48013">
    <property type="entry name" value="NusB-like"/>
    <property type="match status" value="1"/>
</dbReference>
<gene>
    <name evidence="6 7" type="primary">nusB</name>
    <name evidence="7" type="ORF">Lgee_1195</name>
</gene>
<evidence type="ECO:0000256" key="4">
    <source>
        <dbReference type="ARBA" id="ARBA00023015"/>
    </source>
</evidence>
<keyword evidence="2 6" id="KW-0889">Transcription antitermination</keyword>
<dbReference type="PATRIC" id="fig|45065.4.peg.1286"/>
<dbReference type="PANTHER" id="PTHR11078:SF3">
    <property type="entry name" value="ANTITERMINATION NUSB DOMAIN-CONTAINING PROTEIN"/>
    <property type="match status" value="1"/>
</dbReference>
<evidence type="ECO:0000313" key="8">
    <source>
        <dbReference type="Proteomes" id="UP000054785"/>
    </source>
</evidence>
<evidence type="ECO:0000313" key="7">
    <source>
        <dbReference type="EMBL" id="KTC99703.1"/>
    </source>
</evidence>
<dbReference type="GO" id="GO:0006353">
    <property type="term" value="P:DNA-templated transcription termination"/>
    <property type="evidence" value="ECO:0007669"/>
    <property type="project" value="UniProtKB-UniRule"/>
</dbReference>
<dbReference type="OrthoDB" id="9789556at2"/>
<protein>
    <recommendedName>
        <fullName evidence="6">Transcription antitermination protein NusB</fullName>
    </recommendedName>
    <alternativeName>
        <fullName evidence="6">Antitermination factor NusB</fullName>
    </alternativeName>
</protein>
<dbReference type="STRING" id="45065.Lgee_1195"/>
<dbReference type="InterPro" id="IPR035926">
    <property type="entry name" value="NusB-like_sf"/>
</dbReference>
<keyword evidence="8" id="KW-1185">Reference proteome</keyword>
<dbReference type="Gene3D" id="1.10.940.10">
    <property type="entry name" value="NusB-like"/>
    <property type="match status" value="1"/>
</dbReference>
<dbReference type="NCBIfam" id="TIGR01951">
    <property type="entry name" value="nusB"/>
    <property type="match status" value="1"/>
</dbReference>
<name>A0A0W0TVI8_9GAMM</name>
<dbReference type="GO" id="GO:0031564">
    <property type="term" value="P:transcription antitermination"/>
    <property type="evidence" value="ECO:0007669"/>
    <property type="project" value="UniProtKB-KW"/>
</dbReference>
<evidence type="ECO:0000256" key="6">
    <source>
        <dbReference type="HAMAP-Rule" id="MF_00073"/>
    </source>
</evidence>
<dbReference type="Proteomes" id="UP000054785">
    <property type="component" value="Unassembled WGS sequence"/>
</dbReference>
<organism evidence="7 8">
    <name type="scientific">Legionella geestiana</name>
    <dbReference type="NCBI Taxonomy" id="45065"/>
    <lineage>
        <taxon>Bacteria</taxon>
        <taxon>Pseudomonadati</taxon>
        <taxon>Pseudomonadota</taxon>
        <taxon>Gammaproteobacteria</taxon>
        <taxon>Legionellales</taxon>
        <taxon>Legionellaceae</taxon>
        <taxon>Legionella</taxon>
    </lineage>
</organism>
<evidence type="ECO:0000256" key="2">
    <source>
        <dbReference type="ARBA" id="ARBA00022814"/>
    </source>
</evidence>
<comment type="function">
    <text evidence="6">Involved in transcription antitermination. Required for transcription of ribosomal RNA (rRNA) genes. Binds specifically to the boxA antiterminator sequence of the ribosomal RNA (rrn) operons.</text>
</comment>
<dbReference type="InterPro" id="IPR011605">
    <property type="entry name" value="NusB_fam"/>
</dbReference>
<dbReference type="EMBL" id="LNYC01000044">
    <property type="protein sequence ID" value="KTC99703.1"/>
    <property type="molecule type" value="Genomic_DNA"/>
</dbReference>
<accession>A0A0W0TVI8</accession>
<dbReference type="PANTHER" id="PTHR11078">
    <property type="entry name" value="N UTILIZATION SUBSTANCE PROTEIN B-RELATED"/>
    <property type="match status" value="1"/>
</dbReference>
<evidence type="ECO:0000256" key="3">
    <source>
        <dbReference type="ARBA" id="ARBA00022884"/>
    </source>
</evidence>
<dbReference type="GO" id="GO:0005829">
    <property type="term" value="C:cytosol"/>
    <property type="evidence" value="ECO:0007669"/>
    <property type="project" value="TreeGrafter"/>
</dbReference>